<organism evidence="8 9">
    <name type="scientific">Aliarcobacter butzleri L348</name>
    <dbReference type="NCBI Taxonomy" id="1447256"/>
    <lineage>
        <taxon>Bacteria</taxon>
        <taxon>Pseudomonadati</taxon>
        <taxon>Campylobacterota</taxon>
        <taxon>Epsilonproteobacteria</taxon>
        <taxon>Campylobacterales</taxon>
        <taxon>Arcobacteraceae</taxon>
        <taxon>Aliarcobacter</taxon>
    </lineage>
</organism>
<dbReference type="GO" id="GO:0120159">
    <property type="term" value="F:rRNA pseudouridine synthase activity"/>
    <property type="evidence" value="ECO:0007669"/>
    <property type="project" value="UniProtKB-ARBA"/>
</dbReference>
<dbReference type="SUPFAM" id="SSF55174">
    <property type="entry name" value="Alpha-L RNA-binding motif"/>
    <property type="match status" value="1"/>
</dbReference>
<reference evidence="8 9" key="1">
    <citation type="submission" date="2014-01" db="EMBL/GenBank/DDBJ databases">
        <title>Development of a Comparative Genomic Fingerprinting Assay for High Resolution Genotyping of Arcobacter butzleri.</title>
        <authorList>
            <person name="Webb A.L."/>
            <person name="Inglis G.D."/>
            <person name="Kruczkiewicz P."/>
            <person name="Selinger L.B."/>
            <person name="Taboada E.N."/>
        </authorList>
    </citation>
    <scope>NUCLEOTIDE SEQUENCE [LARGE SCALE GENOMIC DNA]</scope>
    <source>
        <strain evidence="8 9">L348</strain>
    </source>
</reference>
<evidence type="ECO:0000256" key="5">
    <source>
        <dbReference type="PROSITE-ProRule" id="PRU00182"/>
    </source>
</evidence>
<evidence type="ECO:0000256" key="1">
    <source>
        <dbReference type="ARBA" id="ARBA00000073"/>
    </source>
</evidence>
<dbReference type="PROSITE" id="PS01129">
    <property type="entry name" value="PSI_RLU"/>
    <property type="match status" value="1"/>
</dbReference>
<dbReference type="InterPro" id="IPR050188">
    <property type="entry name" value="RluA_PseudoU_synthase"/>
</dbReference>
<keyword evidence="3 6" id="KW-0413">Isomerase</keyword>
<dbReference type="Proteomes" id="UP000035514">
    <property type="component" value="Unassembled WGS sequence"/>
</dbReference>
<dbReference type="CDD" id="cd02869">
    <property type="entry name" value="PseudoU_synth_RluA_like"/>
    <property type="match status" value="1"/>
</dbReference>
<evidence type="ECO:0000256" key="2">
    <source>
        <dbReference type="ARBA" id="ARBA00010876"/>
    </source>
</evidence>
<dbReference type="NCBIfam" id="TIGR00005">
    <property type="entry name" value="rluA_subfam"/>
    <property type="match status" value="1"/>
</dbReference>
<comment type="function">
    <text evidence="6">Responsible for synthesis of pseudouridine from uracil.</text>
</comment>
<evidence type="ECO:0000313" key="9">
    <source>
        <dbReference type="Proteomes" id="UP000035514"/>
    </source>
</evidence>
<dbReference type="Pfam" id="PF01479">
    <property type="entry name" value="S4"/>
    <property type="match status" value="1"/>
</dbReference>
<dbReference type="InterPro" id="IPR006224">
    <property type="entry name" value="PsdUridine_synth_RluA-like_CS"/>
</dbReference>
<dbReference type="GO" id="GO:0003723">
    <property type="term" value="F:RNA binding"/>
    <property type="evidence" value="ECO:0007669"/>
    <property type="project" value="UniProtKB-KW"/>
</dbReference>
<dbReference type="PANTHER" id="PTHR21600">
    <property type="entry name" value="MITOCHONDRIAL RNA PSEUDOURIDINE SYNTHASE"/>
    <property type="match status" value="1"/>
</dbReference>
<comment type="catalytic activity">
    <reaction evidence="1 6">
        <text>a uridine in RNA = a pseudouridine in RNA</text>
        <dbReference type="Rhea" id="RHEA:48348"/>
        <dbReference type="Rhea" id="RHEA-COMP:12068"/>
        <dbReference type="Rhea" id="RHEA-COMP:12069"/>
        <dbReference type="ChEBI" id="CHEBI:65314"/>
        <dbReference type="ChEBI" id="CHEBI:65315"/>
    </reaction>
</comment>
<dbReference type="PATRIC" id="fig|1447256.3.peg.721"/>
<evidence type="ECO:0000256" key="3">
    <source>
        <dbReference type="ARBA" id="ARBA00023235"/>
    </source>
</evidence>
<feature type="active site" evidence="4">
    <location>
        <position position="142"/>
    </location>
</feature>
<dbReference type="RefSeq" id="WP_046996400.1">
    <property type="nucleotide sequence ID" value="NZ_JAIQ01000070.1"/>
</dbReference>
<dbReference type="CDD" id="cd00165">
    <property type="entry name" value="S4"/>
    <property type="match status" value="1"/>
</dbReference>
<sequence length="328" mass="37924">MNKNFIVLETNRLDKFLAQNIDASRNQIEQLIKKEFVKVDGKITNKTGLKLKENQNVEVFFPEAQLNKRKDEEFLKNSLEDKEVEIIYEDDYILVLNKPCNLTVHDAPSVKDATLVDWLKLKNISLSTISGEERHGIVHRLDKGTSGVMVIAKTNEAHLNLSKQLEDKSMGRYYLAILDLALKENVIIEKPIGRNPNNRLKMSIEENGRYAKSAFSKIALSDNEKFELIACKLYTGRTHQIRVHLSSINRHILGDNLYGFKGELNKINRFLLHAYYLYLTHPVTNKQMCFKANLPEDIKNFLNTNFQKENINDKIDEKHIINSFSFTI</sequence>
<proteinExistence type="inferred from homology"/>
<evidence type="ECO:0000256" key="4">
    <source>
        <dbReference type="PIRSR" id="PIRSR606225-1"/>
    </source>
</evidence>
<accession>A0A0G9K674</accession>
<dbReference type="Pfam" id="PF00849">
    <property type="entry name" value="PseudoU_synth_2"/>
    <property type="match status" value="1"/>
</dbReference>
<dbReference type="GO" id="GO:0000455">
    <property type="term" value="P:enzyme-directed rRNA pseudouridine synthesis"/>
    <property type="evidence" value="ECO:0007669"/>
    <property type="project" value="TreeGrafter"/>
</dbReference>
<dbReference type="InterPro" id="IPR006225">
    <property type="entry name" value="PsdUridine_synth_RluC/D"/>
</dbReference>
<name>A0A0G9K674_9BACT</name>
<gene>
    <name evidence="8" type="ORF">AA20_03730</name>
</gene>
<keyword evidence="5" id="KW-0694">RNA-binding</keyword>
<dbReference type="EC" id="5.4.99.-" evidence="6"/>
<dbReference type="PANTHER" id="PTHR21600:SF44">
    <property type="entry name" value="RIBOSOMAL LARGE SUBUNIT PSEUDOURIDINE SYNTHASE D"/>
    <property type="match status" value="1"/>
</dbReference>
<dbReference type="InterPro" id="IPR006145">
    <property type="entry name" value="PsdUridine_synth_RsuA/RluA"/>
</dbReference>
<dbReference type="Gene3D" id="3.30.2350.10">
    <property type="entry name" value="Pseudouridine synthase"/>
    <property type="match status" value="1"/>
</dbReference>
<evidence type="ECO:0000259" key="7">
    <source>
        <dbReference type="SMART" id="SM00363"/>
    </source>
</evidence>
<dbReference type="PROSITE" id="PS50889">
    <property type="entry name" value="S4"/>
    <property type="match status" value="1"/>
</dbReference>
<evidence type="ECO:0000256" key="6">
    <source>
        <dbReference type="RuleBase" id="RU362028"/>
    </source>
</evidence>
<feature type="domain" description="RNA-binding S4" evidence="7">
    <location>
        <begin position="11"/>
        <end position="80"/>
    </location>
</feature>
<dbReference type="AlphaFoldDB" id="A0A0G9K674"/>
<dbReference type="EMBL" id="JAIQ01000070">
    <property type="protein sequence ID" value="KLE01280.1"/>
    <property type="molecule type" value="Genomic_DNA"/>
</dbReference>
<dbReference type="SUPFAM" id="SSF55120">
    <property type="entry name" value="Pseudouridine synthase"/>
    <property type="match status" value="1"/>
</dbReference>
<dbReference type="InterPro" id="IPR002942">
    <property type="entry name" value="S4_RNA-bd"/>
</dbReference>
<dbReference type="InterPro" id="IPR036986">
    <property type="entry name" value="S4_RNA-bd_sf"/>
</dbReference>
<dbReference type="Gene3D" id="3.10.290.10">
    <property type="entry name" value="RNA-binding S4 domain"/>
    <property type="match status" value="1"/>
</dbReference>
<comment type="caution">
    <text evidence="8">The sequence shown here is derived from an EMBL/GenBank/DDBJ whole genome shotgun (WGS) entry which is preliminary data.</text>
</comment>
<dbReference type="InterPro" id="IPR020103">
    <property type="entry name" value="PsdUridine_synth_cat_dom_sf"/>
</dbReference>
<comment type="similarity">
    <text evidence="2 6">Belongs to the pseudouridine synthase RluA family.</text>
</comment>
<protein>
    <recommendedName>
        <fullName evidence="6">Pseudouridine synthase</fullName>
        <ecNumber evidence="6">5.4.99.-</ecNumber>
    </recommendedName>
</protein>
<dbReference type="SMART" id="SM00363">
    <property type="entry name" value="S4"/>
    <property type="match status" value="1"/>
</dbReference>
<evidence type="ECO:0000313" key="8">
    <source>
        <dbReference type="EMBL" id="KLE01280.1"/>
    </source>
</evidence>